<gene>
    <name evidence="3" type="primary">SRF5_2</name>
    <name evidence="3" type="ORF">CFP56_033004</name>
</gene>
<keyword evidence="2" id="KW-0812">Transmembrane</keyword>
<feature type="transmembrane region" description="Helical" evidence="2">
    <location>
        <begin position="94"/>
        <end position="118"/>
    </location>
</feature>
<comment type="caution">
    <text evidence="3">The sequence shown here is derived from an EMBL/GenBank/DDBJ whole genome shotgun (WGS) entry which is preliminary data.</text>
</comment>
<accession>A0AAW0JFF5</accession>
<sequence length="220" mass="24249">MRSSNQPYRLRLHKLGPPCWYRTILTFLNQYQAPIISQIKQLRDLDKATNFNDLDCPTSGGNSWSSRGAHPPPLGTPHVLDQHTTKKHSGGKSVVSGAAIVGIALGVLVAIGALIALFSRRKSSPSSHFLDEERSSQRHRSVDSSASIDIKTLQKSPSVGFKLPPPEFKQTYNDNEFANLLNARKSTSLRATSYSLADLQLATTNFVSGRLPRKSISFYN</sequence>
<dbReference type="AlphaFoldDB" id="A0AAW0JFF5"/>
<evidence type="ECO:0000256" key="2">
    <source>
        <dbReference type="SAM" id="Phobius"/>
    </source>
</evidence>
<proteinExistence type="predicted"/>
<dbReference type="Proteomes" id="UP000237347">
    <property type="component" value="Unassembled WGS sequence"/>
</dbReference>
<protein>
    <submittedName>
        <fullName evidence="3">Protein strubbelig-receptor family 5</fullName>
    </submittedName>
</protein>
<feature type="region of interest" description="Disordered" evidence="1">
    <location>
        <begin position="126"/>
        <end position="147"/>
    </location>
</feature>
<dbReference type="EMBL" id="PKMF04000571">
    <property type="protein sequence ID" value="KAK7825560.1"/>
    <property type="molecule type" value="Genomic_DNA"/>
</dbReference>
<name>A0AAW0JFF5_QUESU</name>
<organism evidence="3 4">
    <name type="scientific">Quercus suber</name>
    <name type="common">Cork oak</name>
    <dbReference type="NCBI Taxonomy" id="58331"/>
    <lineage>
        <taxon>Eukaryota</taxon>
        <taxon>Viridiplantae</taxon>
        <taxon>Streptophyta</taxon>
        <taxon>Embryophyta</taxon>
        <taxon>Tracheophyta</taxon>
        <taxon>Spermatophyta</taxon>
        <taxon>Magnoliopsida</taxon>
        <taxon>eudicotyledons</taxon>
        <taxon>Gunneridae</taxon>
        <taxon>Pentapetalae</taxon>
        <taxon>rosids</taxon>
        <taxon>fabids</taxon>
        <taxon>Fagales</taxon>
        <taxon>Fagaceae</taxon>
        <taxon>Quercus</taxon>
    </lineage>
</organism>
<reference evidence="3 4" key="1">
    <citation type="journal article" date="2018" name="Sci. Data">
        <title>The draft genome sequence of cork oak.</title>
        <authorList>
            <person name="Ramos A.M."/>
            <person name="Usie A."/>
            <person name="Barbosa P."/>
            <person name="Barros P.M."/>
            <person name="Capote T."/>
            <person name="Chaves I."/>
            <person name="Simoes F."/>
            <person name="Abreu I."/>
            <person name="Carrasquinho I."/>
            <person name="Faro C."/>
            <person name="Guimaraes J.B."/>
            <person name="Mendonca D."/>
            <person name="Nobrega F."/>
            <person name="Rodrigues L."/>
            <person name="Saibo N.J.M."/>
            <person name="Varela M.C."/>
            <person name="Egas C."/>
            <person name="Matos J."/>
            <person name="Miguel C.M."/>
            <person name="Oliveira M.M."/>
            <person name="Ricardo C.P."/>
            <person name="Goncalves S."/>
        </authorList>
    </citation>
    <scope>NUCLEOTIDE SEQUENCE [LARGE SCALE GENOMIC DNA]</scope>
    <source>
        <strain evidence="4">cv. HL8</strain>
    </source>
</reference>
<keyword evidence="2" id="KW-1133">Transmembrane helix</keyword>
<dbReference type="CDD" id="cd12087">
    <property type="entry name" value="TM_EGFR-like"/>
    <property type="match status" value="1"/>
</dbReference>
<evidence type="ECO:0000313" key="4">
    <source>
        <dbReference type="Proteomes" id="UP000237347"/>
    </source>
</evidence>
<evidence type="ECO:0000256" key="1">
    <source>
        <dbReference type="SAM" id="MobiDB-lite"/>
    </source>
</evidence>
<keyword evidence="4" id="KW-1185">Reference proteome</keyword>
<keyword evidence="2" id="KW-0472">Membrane</keyword>
<feature type="compositionally biased region" description="Basic and acidic residues" evidence="1">
    <location>
        <begin position="129"/>
        <end position="142"/>
    </location>
</feature>
<evidence type="ECO:0000313" key="3">
    <source>
        <dbReference type="EMBL" id="KAK7825560.1"/>
    </source>
</evidence>